<dbReference type="Pfam" id="PF07715">
    <property type="entry name" value="Plug"/>
    <property type="match status" value="1"/>
</dbReference>
<keyword evidence="6 8" id="KW-0472">Membrane</keyword>
<protein>
    <submittedName>
        <fullName evidence="12">SusC/RagA family TonB-linked outer membrane protein</fullName>
    </submittedName>
</protein>
<gene>
    <name evidence="12" type="ORF">AAE02nite_39600</name>
</gene>
<keyword evidence="13" id="KW-1185">Reference proteome</keyword>
<evidence type="ECO:0000256" key="5">
    <source>
        <dbReference type="ARBA" id="ARBA00023077"/>
    </source>
</evidence>
<evidence type="ECO:0000256" key="7">
    <source>
        <dbReference type="ARBA" id="ARBA00023237"/>
    </source>
</evidence>
<dbReference type="InterPro" id="IPR037066">
    <property type="entry name" value="Plug_dom_sf"/>
</dbReference>
<proteinExistence type="inferred from homology"/>
<dbReference type="Gene3D" id="2.60.40.1120">
    <property type="entry name" value="Carboxypeptidase-like, regulatory domain"/>
    <property type="match status" value="1"/>
</dbReference>
<dbReference type="InterPro" id="IPR000531">
    <property type="entry name" value="Beta-barrel_TonB"/>
</dbReference>
<dbReference type="Pfam" id="PF00593">
    <property type="entry name" value="TonB_dep_Rec_b-barrel"/>
    <property type="match status" value="1"/>
</dbReference>
<reference evidence="12 13" key="1">
    <citation type="submission" date="2019-07" db="EMBL/GenBank/DDBJ databases">
        <title>Whole genome shotgun sequence of Adhaeribacter aerolatus NBRC 106133.</title>
        <authorList>
            <person name="Hosoyama A."/>
            <person name="Uohara A."/>
            <person name="Ohji S."/>
            <person name="Ichikawa N."/>
        </authorList>
    </citation>
    <scope>NUCLEOTIDE SEQUENCE [LARGE SCALE GENOMIC DNA]</scope>
    <source>
        <strain evidence="12 13">NBRC 106133</strain>
    </source>
</reference>
<name>A0A512B2V2_9BACT</name>
<dbReference type="InterPro" id="IPR012910">
    <property type="entry name" value="Plug_dom"/>
</dbReference>
<comment type="caution">
    <text evidence="12">The sequence shown here is derived from an EMBL/GenBank/DDBJ whole genome shotgun (WGS) entry which is preliminary data.</text>
</comment>
<dbReference type="InterPro" id="IPR008969">
    <property type="entry name" value="CarboxyPept-like_regulatory"/>
</dbReference>
<evidence type="ECO:0000313" key="12">
    <source>
        <dbReference type="EMBL" id="GEO06296.1"/>
    </source>
</evidence>
<evidence type="ECO:0000256" key="3">
    <source>
        <dbReference type="ARBA" id="ARBA00022452"/>
    </source>
</evidence>
<dbReference type="InterPro" id="IPR039426">
    <property type="entry name" value="TonB-dep_rcpt-like"/>
</dbReference>
<dbReference type="EMBL" id="BJYS01000033">
    <property type="protein sequence ID" value="GEO06296.1"/>
    <property type="molecule type" value="Genomic_DNA"/>
</dbReference>
<dbReference type="Proteomes" id="UP000321532">
    <property type="component" value="Unassembled WGS sequence"/>
</dbReference>
<accession>A0A512B2V2</accession>
<dbReference type="InterPro" id="IPR036942">
    <property type="entry name" value="Beta-barrel_TonB_sf"/>
</dbReference>
<comment type="subcellular location">
    <subcellularLocation>
        <location evidence="1 8">Cell outer membrane</location>
        <topology evidence="1 8">Multi-pass membrane protein</topology>
    </subcellularLocation>
</comment>
<evidence type="ECO:0000256" key="1">
    <source>
        <dbReference type="ARBA" id="ARBA00004571"/>
    </source>
</evidence>
<dbReference type="GO" id="GO:0009279">
    <property type="term" value="C:cell outer membrane"/>
    <property type="evidence" value="ECO:0007669"/>
    <property type="project" value="UniProtKB-SubCell"/>
</dbReference>
<feature type="domain" description="TonB-dependent receptor-like beta-barrel" evidence="10">
    <location>
        <begin position="466"/>
        <end position="939"/>
    </location>
</feature>
<dbReference type="Pfam" id="PF13715">
    <property type="entry name" value="CarbopepD_reg_2"/>
    <property type="match status" value="1"/>
</dbReference>
<dbReference type="InterPro" id="IPR023996">
    <property type="entry name" value="TonB-dep_OMP_SusC/RagA"/>
</dbReference>
<feature type="domain" description="TonB-dependent receptor plug" evidence="11">
    <location>
        <begin position="182"/>
        <end position="287"/>
    </location>
</feature>
<dbReference type="SUPFAM" id="SSF49464">
    <property type="entry name" value="Carboxypeptidase regulatory domain-like"/>
    <property type="match status" value="1"/>
</dbReference>
<dbReference type="NCBIfam" id="TIGR04057">
    <property type="entry name" value="SusC_RagA_signa"/>
    <property type="match status" value="1"/>
</dbReference>
<evidence type="ECO:0000313" key="13">
    <source>
        <dbReference type="Proteomes" id="UP000321532"/>
    </source>
</evidence>
<dbReference type="PROSITE" id="PS52016">
    <property type="entry name" value="TONB_DEPENDENT_REC_3"/>
    <property type="match status" value="1"/>
</dbReference>
<evidence type="ECO:0000259" key="10">
    <source>
        <dbReference type="Pfam" id="PF00593"/>
    </source>
</evidence>
<organism evidence="12 13">
    <name type="scientific">Adhaeribacter aerolatus</name>
    <dbReference type="NCBI Taxonomy" id="670289"/>
    <lineage>
        <taxon>Bacteria</taxon>
        <taxon>Pseudomonadati</taxon>
        <taxon>Bacteroidota</taxon>
        <taxon>Cytophagia</taxon>
        <taxon>Cytophagales</taxon>
        <taxon>Hymenobacteraceae</taxon>
        <taxon>Adhaeribacter</taxon>
    </lineage>
</organism>
<dbReference type="Gene3D" id="2.40.170.20">
    <property type="entry name" value="TonB-dependent receptor, beta-barrel domain"/>
    <property type="match status" value="1"/>
</dbReference>
<evidence type="ECO:0000256" key="4">
    <source>
        <dbReference type="ARBA" id="ARBA00022692"/>
    </source>
</evidence>
<dbReference type="NCBIfam" id="TIGR04056">
    <property type="entry name" value="OMP_RagA_SusC"/>
    <property type="match status" value="1"/>
</dbReference>
<evidence type="ECO:0000259" key="11">
    <source>
        <dbReference type="Pfam" id="PF07715"/>
    </source>
</evidence>
<evidence type="ECO:0000256" key="8">
    <source>
        <dbReference type="PROSITE-ProRule" id="PRU01360"/>
    </source>
</evidence>
<keyword evidence="5 9" id="KW-0798">TonB box</keyword>
<dbReference type="Gene3D" id="2.170.130.10">
    <property type="entry name" value="TonB-dependent receptor, plug domain"/>
    <property type="match status" value="1"/>
</dbReference>
<evidence type="ECO:0000256" key="6">
    <source>
        <dbReference type="ARBA" id="ARBA00023136"/>
    </source>
</evidence>
<dbReference type="AlphaFoldDB" id="A0A512B2V2"/>
<keyword evidence="2 8" id="KW-0813">Transport</keyword>
<dbReference type="InterPro" id="IPR023997">
    <property type="entry name" value="TonB-dep_OMP_SusC/RagA_CS"/>
</dbReference>
<keyword evidence="7 8" id="KW-0998">Cell outer membrane</keyword>
<comment type="similarity">
    <text evidence="8 9">Belongs to the TonB-dependent receptor family.</text>
</comment>
<evidence type="ECO:0000256" key="2">
    <source>
        <dbReference type="ARBA" id="ARBA00022448"/>
    </source>
</evidence>
<dbReference type="RefSeq" id="WP_170252653.1">
    <property type="nucleotide sequence ID" value="NZ_BJYS01000033.1"/>
</dbReference>
<keyword evidence="3 8" id="KW-1134">Transmembrane beta strand</keyword>
<dbReference type="FunFam" id="2.170.130.10:FF:000003">
    <property type="entry name" value="SusC/RagA family TonB-linked outer membrane protein"/>
    <property type="match status" value="1"/>
</dbReference>
<evidence type="ECO:0000256" key="9">
    <source>
        <dbReference type="RuleBase" id="RU003357"/>
    </source>
</evidence>
<dbReference type="SUPFAM" id="SSF56935">
    <property type="entry name" value="Porins"/>
    <property type="match status" value="1"/>
</dbReference>
<sequence>MKNETLVDAFQKIEKLTPFRFMYRKEDVQYIRNLNLAQTRTTVADLLNNLLTPNGFTYKQIDTRILVNARQNKTVTEPAEASSTSATNLAQLIKGKVTDENGDPLPGVVIVVKGTSLGTSTDAGGNYQIEVPGESAVLIFSFIGFKSQEVVAGANATQNITLVSDSKALSEVVVVGYGVQKKVNLTGSVATIDAKAIENRPVTNVSSALAGLSPGVSVQQSSGRPGSDGATIRIRGTGTLNNNDALVIIDGIQGRMDAVNPNDIESISILKDAASASIYGSLAANGVILITTKKGKKGTKPTLSYNGILSQTRPLNMPKMVSDYITHMQLVNEGFRNLGLNEGYNQSTIDAWTNAKQNPNGTNDLGVPNYIAYPNTDWADVIFQNKTLQNHNISLNGGSENISFLLSGGYLNNPGTMENSENIRYQFRANLQAKVSKFLSIGTNTFASTETFGMGGGSTFDILYASVPGQYPYLDGKYGYAQTPEEVLTNNPLQTLRNTGGKNRASNFNTTFFANADIYKGLKFETRVNYQTRFTELNTHSIPTERWDFGANILRTPQAAPANLTTNYAFGKNYNLIFDNILHYNTTLAEKHEIGVLAGYNQNYFNNYNFNAGARGLIDATITTLGSATTPLAPGGEENDWAIRSWFGRLNYAFNERYLLEGVFRYDGSSRFDRETRWGFFPAMSAGWRISEESFMQGINNYVSNLKLRASYGKTGNNASGNYEYQSTYTSQNYSFNNIAVTALAKNRIANRNLRWETTTLTDIGLEGGLLGGAINFELDWYNKVTDGILFRPDIPITVGTASAPTRNIAEVVNRGIEVSLGYQGQAGQFKYAATGNFAYNYNNVTKYKGKFTEGYTTDEAGNRVYTNNLGDVTTGGNQRIAEGHLINEYYLYNLYQGNGTYKNTDGTVAINGGPRDGMIRTPADLEWVNAMLAAGYKFLPANTLGKGNIYYGDFIYADANGDGSYGNTYDLQFTGASATPRYNFGLQSNLSWKGLDMFMLWTGSAGMKYFWNGRYNNSIVELGDGVLKHIADDHYYYDETNPANPSNNINGKYPRLKAVTDAQNTLPSTFNLYNASYVKLKSLQIGYTLPDNIVQKALLSRARIYFAGENLLTITKYPGLDPEIAPATSGPTVGYPTMKQYSLGVNVTF</sequence>
<keyword evidence="4 8" id="KW-0812">Transmembrane</keyword>